<accession>A0ACB9IS72</accession>
<gene>
    <name evidence="1" type="ORF">L1987_19968</name>
</gene>
<evidence type="ECO:0000313" key="2">
    <source>
        <dbReference type="Proteomes" id="UP001056120"/>
    </source>
</evidence>
<evidence type="ECO:0000313" key="1">
    <source>
        <dbReference type="EMBL" id="KAI3810356.1"/>
    </source>
</evidence>
<organism evidence="1 2">
    <name type="scientific">Smallanthus sonchifolius</name>
    <dbReference type="NCBI Taxonomy" id="185202"/>
    <lineage>
        <taxon>Eukaryota</taxon>
        <taxon>Viridiplantae</taxon>
        <taxon>Streptophyta</taxon>
        <taxon>Embryophyta</taxon>
        <taxon>Tracheophyta</taxon>
        <taxon>Spermatophyta</taxon>
        <taxon>Magnoliopsida</taxon>
        <taxon>eudicotyledons</taxon>
        <taxon>Gunneridae</taxon>
        <taxon>Pentapetalae</taxon>
        <taxon>asterids</taxon>
        <taxon>campanulids</taxon>
        <taxon>Asterales</taxon>
        <taxon>Asteraceae</taxon>
        <taxon>Asteroideae</taxon>
        <taxon>Heliantheae alliance</taxon>
        <taxon>Millerieae</taxon>
        <taxon>Smallanthus</taxon>
    </lineage>
</organism>
<keyword evidence="2" id="KW-1185">Reference proteome</keyword>
<protein>
    <submittedName>
        <fullName evidence="1">Uncharacterized protein</fullName>
    </submittedName>
</protein>
<dbReference type="Proteomes" id="UP001056120">
    <property type="component" value="Linkage Group LG07"/>
</dbReference>
<sequence>MERSKDATVADRLVNLDGAVQPCWNWTRSILNPSEREDLDRCENALRQCVLSGEEDSWQWMPDSSGNFSVKSVRAMFYDQVQANGFHLFQNLARNILGNFEPYTPGTCLKPYDRNSQRTPLQFQPAERDINRFREKIIVQVFSWVCLIRRARVCLIGVFVSSDIHHLERVKVRRMASIRRQPKAVFMAFGTKGDVFPIAAIATAFAYDQVQYHVIFITHSAHEEIREHLSTNKVSCFPVSSPPALSPGEHNDNSGCVQFSFHQEKRKLTRKHRQECVVIFENIFGDVPSMEGDLVIINFFALEGWSLAELFNVCCVVAAPYVVPYSAPSSFERKFSEELPLLYSYLQAAPSDEISWKDVIHWMWPLFTEDWGTWRATELKLSPLPFTDPVTSHPVWHSRPSSPSLLYGFSKEIVEYPGYWPSNVHVCGFWSLPMEWQFSCKKCAEITLLTSSENLNMKAEMCSAHTELQHFLYAPESLPPVFIGLSSIGSMGFMRKPQLFLHVLQSVLEATNYRFILFSSGYGPLDAAIRLLAVETSSHSEKTDFIKDGISLFSGRLFCFSGSVPYRWLFPKCAAAIHHGGSGSTAAALHAGIPQVLCPFMLDQFYWAERMFWLGVSPEPLKRNQLLPDEDDEITIKEAASALTTAINYALSSQVKANALLISQRLSSEDGVLEAVRTLKASITSQFSKEG</sequence>
<reference evidence="1 2" key="2">
    <citation type="journal article" date="2022" name="Mol. Ecol. Resour.">
        <title>The genomes of chicory, endive, great burdock and yacon provide insights into Asteraceae paleo-polyploidization history and plant inulin production.</title>
        <authorList>
            <person name="Fan W."/>
            <person name="Wang S."/>
            <person name="Wang H."/>
            <person name="Wang A."/>
            <person name="Jiang F."/>
            <person name="Liu H."/>
            <person name="Zhao H."/>
            <person name="Xu D."/>
            <person name="Zhang Y."/>
        </authorList>
    </citation>
    <scope>NUCLEOTIDE SEQUENCE [LARGE SCALE GENOMIC DNA]</scope>
    <source>
        <strain evidence="2">cv. Yunnan</strain>
        <tissue evidence="1">Leaves</tissue>
    </source>
</reference>
<reference evidence="2" key="1">
    <citation type="journal article" date="2022" name="Mol. Ecol. Resour.">
        <title>The genomes of chicory, endive, great burdock and yacon provide insights into Asteraceae palaeo-polyploidization history and plant inulin production.</title>
        <authorList>
            <person name="Fan W."/>
            <person name="Wang S."/>
            <person name="Wang H."/>
            <person name="Wang A."/>
            <person name="Jiang F."/>
            <person name="Liu H."/>
            <person name="Zhao H."/>
            <person name="Xu D."/>
            <person name="Zhang Y."/>
        </authorList>
    </citation>
    <scope>NUCLEOTIDE SEQUENCE [LARGE SCALE GENOMIC DNA]</scope>
    <source>
        <strain evidence="2">cv. Yunnan</strain>
    </source>
</reference>
<comment type="caution">
    <text evidence="1">The sequence shown here is derived from an EMBL/GenBank/DDBJ whole genome shotgun (WGS) entry which is preliminary data.</text>
</comment>
<proteinExistence type="predicted"/>
<dbReference type="EMBL" id="CM042024">
    <property type="protein sequence ID" value="KAI3810356.1"/>
    <property type="molecule type" value="Genomic_DNA"/>
</dbReference>
<name>A0ACB9IS72_9ASTR</name>